<proteinExistence type="predicted"/>
<name>A0AC34GQB6_9BILA</name>
<evidence type="ECO:0000313" key="1">
    <source>
        <dbReference type="Proteomes" id="UP000887579"/>
    </source>
</evidence>
<dbReference type="WBParaSite" id="ES5_v2.g6630.t1">
    <property type="protein sequence ID" value="ES5_v2.g6630.t1"/>
    <property type="gene ID" value="ES5_v2.g6630"/>
</dbReference>
<sequence length="199" mass="22795">MKFGNGNRHYSFDYFAGSVILNCEELATLILKHYISPENRTEATYKGPNVPSSTIDSDFNEHHFQNIETKIGYKFQNRTLLLQAFTNGSHHYASKYGTYQRLEFLGDAVLEYLIVRDIYAKRPKATNIQIGRLRSKLASNANFATLAIKFGLNNFILCRSKIHGQKYCADIFESLAAAVYLDSNKNLETVWQIFSKLMK</sequence>
<protein>
    <submittedName>
        <fullName evidence="2">RNase III domain-containing protein</fullName>
    </submittedName>
</protein>
<reference evidence="2" key="1">
    <citation type="submission" date="2022-11" db="UniProtKB">
        <authorList>
            <consortium name="WormBaseParasite"/>
        </authorList>
    </citation>
    <scope>IDENTIFICATION</scope>
</reference>
<dbReference type="Proteomes" id="UP000887579">
    <property type="component" value="Unplaced"/>
</dbReference>
<organism evidence="1 2">
    <name type="scientific">Panagrolaimus sp. ES5</name>
    <dbReference type="NCBI Taxonomy" id="591445"/>
    <lineage>
        <taxon>Eukaryota</taxon>
        <taxon>Metazoa</taxon>
        <taxon>Ecdysozoa</taxon>
        <taxon>Nematoda</taxon>
        <taxon>Chromadorea</taxon>
        <taxon>Rhabditida</taxon>
        <taxon>Tylenchina</taxon>
        <taxon>Panagrolaimomorpha</taxon>
        <taxon>Panagrolaimoidea</taxon>
        <taxon>Panagrolaimidae</taxon>
        <taxon>Panagrolaimus</taxon>
    </lineage>
</organism>
<accession>A0AC34GQB6</accession>
<evidence type="ECO:0000313" key="2">
    <source>
        <dbReference type="WBParaSite" id="ES5_v2.g6630.t1"/>
    </source>
</evidence>